<evidence type="ECO:0000313" key="8">
    <source>
        <dbReference type="Proteomes" id="UP001065549"/>
    </source>
</evidence>
<dbReference type="Gene3D" id="3.30.1490.100">
    <property type="entry name" value="DNA polymerase, Y-family, little finger domain"/>
    <property type="match status" value="1"/>
</dbReference>
<dbReference type="Proteomes" id="UP001065549">
    <property type="component" value="Unassembled WGS sequence"/>
</dbReference>
<name>A0A9J6QZ67_9FIRM</name>
<dbReference type="GO" id="GO:0009432">
    <property type="term" value="P:SOS response"/>
    <property type="evidence" value="ECO:0007669"/>
    <property type="project" value="TreeGrafter"/>
</dbReference>
<dbReference type="InterPro" id="IPR022880">
    <property type="entry name" value="DNApol_IV"/>
</dbReference>
<dbReference type="GO" id="GO:0042276">
    <property type="term" value="P:error-prone translesion synthesis"/>
    <property type="evidence" value="ECO:0007669"/>
    <property type="project" value="TreeGrafter"/>
</dbReference>
<evidence type="ECO:0000256" key="3">
    <source>
        <dbReference type="ARBA" id="ARBA00022695"/>
    </source>
</evidence>
<proteinExistence type="inferred from homology"/>
<comment type="similarity">
    <text evidence="1">Belongs to the DNA polymerase type-Y family.</text>
</comment>
<comment type="caution">
    <text evidence="7">The sequence shown here is derived from an EMBL/GenBank/DDBJ whole genome shotgun (WGS) entry which is preliminary data.</text>
</comment>
<organism evidence="7 8">
    <name type="scientific">Hominibacterium faecale</name>
    <dbReference type="NCBI Taxonomy" id="2839743"/>
    <lineage>
        <taxon>Bacteria</taxon>
        <taxon>Bacillati</taxon>
        <taxon>Bacillota</taxon>
        <taxon>Clostridia</taxon>
        <taxon>Peptostreptococcales</taxon>
        <taxon>Anaerovoracaceae</taxon>
        <taxon>Hominibacterium</taxon>
    </lineage>
</organism>
<evidence type="ECO:0000256" key="5">
    <source>
        <dbReference type="ARBA" id="ARBA00022932"/>
    </source>
</evidence>
<gene>
    <name evidence="7" type="ORF">OBO34_20795</name>
</gene>
<evidence type="ECO:0000256" key="1">
    <source>
        <dbReference type="ARBA" id="ARBA00010945"/>
    </source>
</evidence>
<dbReference type="AlphaFoldDB" id="A0A9J6QZ67"/>
<dbReference type="Gene3D" id="3.40.1170.60">
    <property type="match status" value="1"/>
</dbReference>
<dbReference type="InterPro" id="IPR043502">
    <property type="entry name" value="DNA/RNA_pol_sf"/>
</dbReference>
<accession>A0A9J6QZ67</accession>
<keyword evidence="8" id="KW-1185">Reference proteome</keyword>
<dbReference type="GO" id="GO:0003684">
    <property type="term" value="F:damaged DNA binding"/>
    <property type="evidence" value="ECO:0007669"/>
    <property type="project" value="InterPro"/>
</dbReference>
<keyword evidence="2" id="KW-0515">Mutator protein</keyword>
<protein>
    <submittedName>
        <fullName evidence="7">DNA polymerase IV</fullName>
    </submittedName>
</protein>
<dbReference type="InterPro" id="IPR036775">
    <property type="entry name" value="DNA_pol_Y-fam_lit_finger_sf"/>
</dbReference>
<dbReference type="CDD" id="cd03586">
    <property type="entry name" value="PolY_Pol_IV_kappa"/>
    <property type="match status" value="1"/>
</dbReference>
<dbReference type="Gene3D" id="1.10.150.20">
    <property type="entry name" value="5' to 3' exonuclease, C-terminal subdomain"/>
    <property type="match status" value="1"/>
</dbReference>
<dbReference type="Pfam" id="PF00817">
    <property type="entry name" value="IMS"/>
    <property type="match status" value="1"/>
</dbReference>
<reference evidence="7" key="1">
    <citation type="submission" date="2022-09" db="EMBL/GenBank/DDBJ databases">
        <title>Culturomic study of gut microbiota in children with autism spectrum disorder.</title>
        <authorList>
            <person name="Efimov B.A."/>
            <person name="Chaplin A.V."/>
            <person name="Sokolova S.R."/>
            <person name="Pikina A.P."/>
            <person name="Korzhanova M."/>
            <person name="Belova V."/>
            <person name="Korostin D."/>
        </authorList>
    </citation>
    <scope>NUCLEOTIDE SEQUENCE</scope>
    <source>
        <strain evidence="7">ASD5510</strain>
    </source>
</reference>
<dbReference type="PANTHER" id="PTHR11076">
    <property type="entry name" value="DNA REPAIR POLYMERASE UMUC / TRANSFERASE FAMILY MEMBER"/>
    <property type="match status" value="1"/>
</dbReference>
<dbReference type="Gene3D" id="3.30.70.270">
    <property type="match status" value="1"/>
</dbReference>
<dbReference type="GO" id="GO:0005829">
    <property type="term" value="C:cytosol"/>
    <property type="evidence" value="ECO:0007669"/>
    <property type="project" value="TreeGrafter"/>
</dbReference>
<keyword evidence="5" id="KW-0808">Transferase</keyword>
<dbReference type="GO" id="GO:0003887">
    <property type="term" value="F:DNA-directed DNA polymerase activity"/>
    <property type="evidence" value="ECO:0007669"/>
    <property type="project" value="UniProtKB-KW"/>
</dbReference>
<feature type="domain" description="UmuC" evidence="6">
    <location>
        <begin position="6"/>
        <end position="194"/>
    </location>
</feature>
<evidence type="ECO:0000259" key="6">
    <source>
        <dbReference type="PROSITE" id="PS50173"/>
    </source>
</evidence>
<evidence type="ECO:0000256" key="4">
    <source>
        <dbReference type="ARBA" id="ARBA00022763"/>
    </source>
</evidence>
<dbReference type="InterPro" id="IPR043128">
    <property type="entry name" value="Rev_trsase/Diguanyl_cyclase"/>
</dbReference>
<keyword evidence="4" id="KW-0227">DNA damage</keyword>
<keyword evidence="3" id="KW-0548">Nucleotidyltransferase</keyword>
<dbReference type="SUPFAM" id="SSF100879">
    <property type="entry name" value="Lesion bypass DNA polymerase (Y-family), little finger domain"/>
    <property type="match status" value="1"/>
</dbReference>
<keyword evidence="5" id="KW-0239">DNA-directed DNA polymerase</keyword>
<dbReference type="Pfam" id="PF11799">
    <property type="entry name" value="IMS_C"/>
    <property type="match status" value="1"/>
</dbReference>
<dbReference type="SUPFAM" id="SSF56672">
    <property type="entry name" value="DNA/RNA polymerases"/>
    <property type="match status" value="1"/>
</dbReference>
<dbReference type="EMBL" id="JAOSHN010000013">
    <property type="protein sequence ID" value="MCU7380756.1"/>
    <property type="molecule type" value="Genomic_DNA"/>
</dbReference>
<dbReference type="InterPro" id="IPR017961">
    <property type="entry name" value="DNA_pol_Y-fam_little_finger"/>
</dbReference>
<dbReference type="Pfam" id="PF11798">
    <property type="entry name" value="IMS_HHH"/>
    <property type="match status" value="1"/>
</dbReference>
<dbReference type="InterPro" id="IPR050116">
    <property type="entry name" value="DNA_polymerase-Y"/>
</dbReference>
<dbReference type="InterPro" id="IPR024728">
    <property type="entry name" value="PolY_HhH_motif"/>
</dbReference>
<dbReference type="PROSITE" id="PS50173">
    <property type="entry name" value="UMUC"/>
    <property type="match status" value="1"/>
</dbReference>
<evidence type="ECO:0000313" key="7">
    <source>
        <dbReference type="EMBL" id="MCU7380756.1"/>
    </source>
</evidence>
<evidence type="ECO:0000256" key="2">
    <source>
        <dbReference type="ARBA" id="ARBA00022457"/>
    </source>
</evidence>
<sequence>MKKVVVFHVDANSAYLSWTAAAMLEQGYKTDIRTIPAVIAGDPENRHGIILAKSQKAKACGIRTGESLMEAKGKCPNVSIFPADYDLYLLCSDALYRILRQYTPLVQRYSIDECFMDCTGSAQVVENPVKWASHIKGRIEKELGFTVNIGIGQNKLCAKMAGELEKPNKVITLWPHEIKQKLWPLPVRELFMVGRATEKKLHKMNIYTVGELANADRDLLRGVLKSHGALICDYANGIDSEPIFINEDILQKGISNSLTLPFDAEKREELLQELLSLCERVGMRLRQLKKRASLVCVTLKSSSFFSRRHQVQMQGYINTTSEIYRIASQLVDEIWTGEPIRQIGVRVSNFIDEEEVQLSFFDPVDQMRQEELEQAVDKIRTRFGTRSIIRGCFAGSAIDPVQGGINDGNYLTMGGYGHEDRC</sequence>
<dbReference type="PANTHER" id="PTHR11076:SF35">
    <property type="entry name" value="DNA REPAIR PROTEIN HOMOLOG YOBH"/>
    <property type="match status" value="1"/>
</dbReference>
<dbReference type="GO" id="GO:0006281">
    <property type="term" value="P:DNA repair"/>
    <property type="evidence" value="ECO:0007669"/>
    <property type="project" value="InterPro"/>
</dbReference>
<dbReference type="InterPro" id="IPR001126">
    <property type="entry name" value="UmuC"/>
</dbReference>